<evidence type="ECO:0000313" key="5">
    <source>
        <dbReference type="EMBL" id="AZP22686.1"/>
    </source>
</evidence>
<evidence type="ECO:0000256" key="3">
    <source>
        <dbReference type="ARBA" id="ARBA00023004"/>
    </source>
</evidence>
<dbReference type="PANTHER" id="PTHR13096">
    <property type="entry name" value="MINA53 MYC INDUCED NUCLEAR ANTIGEN"/>
    <property type="match status" value="1"/>
</dbReference>
<dbReference type="EMBL" id="CP034463">
    <property type="protein sequence ID" value="AZP22686.1"/>
    <property type="molecule type" value="Genomic_DNA"/>
</dbReference>
<sequence length="276" mass="30218">MTEIMECERSTFDFDEFFAVFWRQRPLFVRGGAETFLGRSWSLEEFAAARTRALAHGGGAVTERLDEVTFIEQVSAFDADLAERAGDFARVFGAPRAWFDTVRTYGADGIGAHFDHSDNFVLQQTGTKQWSLAGPHHIPAEARARRMMDVPGVGSHALPDTEVLTFQVRPGDLLYIPVLWLHSGVSEAESLSLSLVCPAVSLQSAVLPFLAQVARGRAVGHQVVPAFHAHLSDAARVEAAGALRRATLLLLERLTTGDLLDATLRLQAEHLTRQAG</sequence>
<reference evidence="5 6" key="1">
    <citation type="submission" date="2018-12" db="EMBL/GenBank/DDBJ databases">
        <authorList>
            <person name="Li K."/>
        </authorList>
    </citation>
    <scope>NUCLEOTIDE SEQUENCE [LARGE SCALE GENOMIC DNA]</scope>
    <source>
        <strain evidence="6">CR22</strain>
    </source>
</reference>
<accession>A0A3S9IEA0</accession>
<dbReference type="SUPFAM" id="SSF51197">
    <property type="entry name" value="Clavaminate synthase-like"/>
    <property type="match status" value="1"/>
</dbReference>
<dbReference type="InterPro" id="IPR003347">
    <property type="entry name" value="JmjC_dom"/>
</dbReference>
<feature type="domain" description="JmjC" evidence="4">
    <location>
        <begin position="60"/>
        <end position="214"/>
    </location>
</feature>
<comment type="cofactor">
    <cofactor evidence="1">
        <name>Fe(2+)</name>
        <dbReference type="ChEBI" id="CHEBI:29033"/>
    </cofactor>
</comment>
<dbReference type="KEGG" id="saqu:EJC51_45560"/>
<gene>
    <name evidence="5" type="ORF">EJC51_45560</name>
</gene>
<evidence type="ECO:0000313" key="6">
    <source>
        <dbReference type="Proteomes" id="UP000280197"/>
    </source>
</evidence>
<keyword evidence="3" id="KW-0408">Iron</keyword>
<dbReference type="PROSITE" id="PS51184">
    <property type="entry name" value="JMJC"/>
    <property type="match status" value="1"/>
</dbReference>
<name>A0A3S9IEA0_9ACTN</name>
<dbReference type="PANTHER" id="PTHR13096:SF8">
    <property type="entry name" value="RIBOSOMAL OXYGENASE 1"/>
    <property type="match status" value="1"/>
</dbReference>
<dbReference type="RefSeq" id="WP_126276487.1">
    <property type="nucleotide sequence ID" value="NZ_CP034463.1"/>
</dbReference>
<dbReference type="SMART" id="SM00558">
    <property type="entry name" value="JmjC"/>
    <property type="match status" value="1"/>
</dbReference>
<dbReference type="AlphaFoldDB" id="A0A3S9IEA0"/>
<dbReference type="Proteomes" id="UP000280197">
    <property type="component" value="Chromosome"/>
</dbReference>
<keyword evidence="6" id="KW-1185">Reference proteome</keyword>
<dbReference type="Gene3D" id="2.60.120.650">
    <property type="entry name" value="Cupin"/>
    <property type="match status" value="1"/>
</dbReference>
<evidence type="ECO:0000256" key="1">
    <source>
        <dbReference type="ARBA" id="ARBA00001954"/>
    </source>
</evidence>
<dbReference type="GO" id="GO:0046872">
    <property type="term" value="F:metal ion binding"/>
    <property type="evidence" value="ECO:0007669"/>
    <property type="project" value="UniProtKB-KW"/>
</dbReference>
<organism evidence="5 6">
    <name type="scientific">Streptomyces aquilus</name>
    <dbReference type="NCBI Taxonomy" id="2548456"/>
    <lineage>
        <taxon>Bacteria</taxon>
        <taxon>Bacillati</taxon>
        <taxon>Actinomycetota</taxon>
        <taxon>Actinomycetes</taxon>
        <taxon>Kitasatosporales</taxon>
        <taxon>Streptomycetaceae</taxon>
        <taxon>Streptomyces</taxon>
    </lineage>
</organism>
<evidence type="ECO:0000256" key="2">
    <source>
        <dbReference type="ARBA" id="ARBA00022723"/>
    </source>
</evidence>
<dbReference type="Pfam" id="PF08007">
    <property type="entry name" value="JmjC_2"/>
    <property type="match status" value="1"/>
</dbReference>
<protein>
    <recommendedName>
        <fullName evidence="4">JmjC domain-containing protein</fullName>
    </recommendedName>
</protein>
<dbReference type="InterPro" id="IPR039994">
    <property type="entry name" value="NO66-like"/>
</dbReference>
<proteinExistence type="predicted"/>
<evidence type="ECO:0000259" key="4">
    <source>
        <dbReference type="PROSITE" id="PS51184"/>
    </source>
</evidence>
<keyword evidence="2" id="KW-0479">Metal-binding</keyword>